<dbReference type="SMART" id="SM01294">
    <property type="entry name" value="PKS_PP_betabranch"/>
    <property type="match status" value="1"/>
</dbReference>
<evidence type="ECO:0000256" key="2">
    <source>
        <dbReference type="ARBA" id="ARBA00022450"/>
    </source>
</evidence>
<evidence type="ECO:0000259" key="6">
    <source>
        <dbReference type="PROSITE" id="PS50075"/>
    </source>
</evidence>
<dbReference type="Gene3D" id="3.40.50.12780">
    <property type="entry name" value="N-terminal domain of ligase-like"/>
    <property type="match status" value="3"/>
</dbReference>
<keyword evidence="8" id="KW-1185">Reference proteome</keyword>
<dbReference type="Pfam" id="PF00550">
    <property type="entry name" value="PP-binding"/>
    <property type="match status" value="5"/>
</dbReference>
<dbReference type="SUPFAM" id="SSF53335">
    <property type="entry name" value="S-adenosyl-L-methionine-dependent methyltransferases"/>
    <property type="match status" value="1"/>
</dbReference>
<dbReference type="Pfam" id="PF13193">
    <property type="entry name" value="AMP-binding_C"/>
    <property type="match status" value="4"/>
</dbReference>
<feature type="domain" description="Carrier" evidence="6">
    <location>
        <begin position="1"/>
        <end position="34"/>
    </location>
</feature>
<dbReference type="Pfam" id="PF00501">
    <property type="entry name" value="AMP-binding"/>
    <property type="match status" value="5"/>
</dbReference>
<dbReference type="InterPro" id="IPR009081">
    <property type="entry name" value="PP-bd_ACP"/>
</dbReference>
<dbReference type="PROSITE" id="PS00455">
    <property type="entry name" value="AMP_BINDING"/>
    <property type="match status" value="5"/>
</dbReference>
<accession>A0ABW1CKR4</accession>
<dbReference type="CDD" id="cd05930">
    <property type="entry name" value="A_NRPS"/>
    <property type="match status" value="3"/>
</dbReference>
<keyword evidence="2" id="KW-0596">Phosphopantetheine</keyword>
<dbReference type="SUPFAM" id="SSF56801">
    <property type="entry name" value="Acetyl-CoA synthetase-like"/>
    <property type="match status" value="5"/>
</dbReference>
<evidence type="ECO:0000256" key="4">
    <source>
        <dbReference type="ARBA" id="ARBA00022737"/>
    </source>
</evidence>
<dbReference type="EMBL" id="JBHSPA010000019">
    <property type="protein sequence ID" value="MFC5825235.1"/>
    <property type="molecule type" value="Genomic_DNA"/>
</dbReference>
<dbReference type="PANTHER" id="PTHR45527:SF1">
    <property type="entry name" value="FATTY ACID SYNTHASE"/>
    <property type="match status" value="1"/>
</dbReference>
<feature type="domain" description="Carrier" evidence="6">
    <location>
        <begin position="4468"/>
        <end position="4543"/>
    </location>
</feature>
<dbReference type="NCBIfam" id="NF003417">
    <property type="entry name" value="PRK04813.1"/>
    <property type="match status" value="7"/>
</dbReference>
<dbReference type="Gene3D" id="3.30.559.10">
    <property type="entry name" value="Chloramphenicol acetyltransferase-like domain"/>
    <property type="match status" value="5"/>
</dbReference>
<dbReference type="InterPro" id="IPR010071">
    <property type="entry name" value="AA_adenyl_dom"/>
</dbReference>
<evidence type="ECO:0000256" key="3">
    <source>
        <dbReference type="ARBA" id="ARBA00022553"/>
    </source>
</evidence>
<dbReference type="Gene3D" id="3.40.50.1820">
    <property type="entry name" value="alpha/beta hydrolase"/>
    <property type="match status" value="1"/>
</dbReference>
<dbReference type="SMART" id="SM00824">
    <property type="entry name" value="PKS_TE"/>
    <property type="match status" value="1"/>
</dbReference>
<dbReference type="InterPro" id="IPR029063">
    <property type="entry name" value="SAM-dependent_MTases_sf"/>
</dbReference>
<dbReference type="CDD" id="cd19540">
    <property type="entry name" value="LCL_NRPS-like"/>
    <property type="match status" value="5"/>
</dbReference>
<dbReference type="InterPro" id="IPR001031">
    <property type="entry name" value="Thioesterase"/>
</dbReference>
<feature type="region of interest" description="Disordered" evidence="5">
    <location>
        <begin position="1967"/>
        <end position="1987"/>
    </location>
</feature>
<proteinExistence type="predicted"/>
<dbReference type="Gene3D" id="2.30.38.10">
    <property type="entry name" value="Luciferase, Domain 3"/>
    <property type="match status" value="2"/>
</dbReference>
<dbReference type="SMART" id="SM00823">
    <property type="entry name" value="PKS_PP"/>
    <property type="match status" value="5"/>
</dbReference>
<dbReference type="PANTHER" id="PTHR45527">
    <property type="entry name" value="NONRIBOSOMAL PEPTIDE SYNTHETASE"/>
    <property type="match status" value="1"/>
</dbReference>
<evidence type="ECO:0000256" key="5">
    <source>
        <dbReference type="SAM" id="MobiDB-lite"/>
    </source>
</evidence>
<dbReference type="Gene3D" id="3.40.50.980">
    <property type="match status" value="4"/>
</dbReference>
<dbReference type="InterPro" id="IPR045851">
    <property type="entry name" value="AMP-bd_C_sf"/>
</dbReference>
<evidence type="ECO:0000313" key="7">
    <source>
        <dbReference type="EMBL" id="MFC5825235.1"/>
    </source>
</evidence>
<dbReference type="Proteomes" id="UP001596058">
    <property type="component" value="Unassembled WGS sequence"/>
</dbReference>
<evidence type="ECO:0000256" key="1">
    <source>
        <dbReference type="ARBA" id="ARBA00001957"/>
    </source>
</evidence>
<dbReference type="CDD" id="cd02440">
    <property type="entry name" value="AdoMet_MTases"/>
    <property type="match status" value="1"/>
</dbReference>
<evidence type="ECO:0000313" key="8">
    <source>
        <dbReference type="Proteomes" id="UP001596058"/>
    </source>
</evidence>
<dbReference type="Gene3D" id="3.30.559.30">
    <property type="entry name" value="Nonribosomal peptide synthetase, condensation domain"/>
    <property type="match status" value="5"/>
</dbReference>
<keyword evidence="4" id="KW-0677">Repeat</keyword>
<protein>
    <submittedName>
        <fullName evidence="7">Non-ribosomal peptide synthase/polyketide synthase</fullName>
    </submittedName>
</protein>
<name>A0ABW1CKR4_9ACTN</name>
<dbReference type="PROSITE" id="PS50075">
    <property type="entry name" value="CARRIER"/>
    <property type="match status" value="6"/>
</dbReference>
<dbReference type="InterPro" id="IPR029058">
    <property type="entry name" value="AB_hydrolase_fold"/>
</dbReference>
<dbReference type="CDD" id="cd17652">
    <property type="entry name" value="A_NRPS_CmdD_like"/>
    <property type="match status" value="1"/>
</dbReference>
<dbReference type="InterPro" id="IPR020845">
    <property type="entry name" value="AMP-binding_CS"/>
</dbReference>
<dbReference type="InterPro" id="IPR006162">
    <property type="entry name" value="Ppantetheine_attach_site"/>
</dbReference>
<dbReference type="NCBIfam" id="TIGR01733">
    <property type="entry name" value="AA-adenyl-dom"/>
    <property type="match status" value="5"/>
</dbReference>
<sequence>MSRVRRAFGVELPIVAVFESPTVAGLAGRLEAGGGPVRAVLGVRDRPLVVPVSFAQRRLWFLHRLEGPSATYNMPLALRLSGRLDPGVLRAALADVVGRHESLRTVFVEVDGEPAQRVVEAGEADFGWRVSRVGERELAAALEGAARYGFDLSAEIPVRVTLFELGADEYVLLLLIHHIAGDGWSLAPLARDVLTAYTARAAGQAPAWEPLPVQYADYTLWQRELLGEESDSDSAFAEQVEYWKRQLTGLPERLDLPTDRPRPSVASYQGATVPFHLDAALHRDLVELARQSGATVFMVLQAAMAALFTRLGAGTDIALGSGVAGRTDDALEDLVGLFVNTVVLRTDTSGDPTFAELLDQVRHTSLDAYQHQDVPFEHLVEVLNPNRSTAHHSLFQVMLTLHNAPEGHFDLPGLRVGVENVELGITRLDLWVNVLERHHEDGAAAGVDVLAEYAVDLFDQSTVESLLSRWARLIGEVLADASLPVSRIPLLDQAEAERMLMTWNDTTRPVPAATVPELFAAQAARTPAGIAVASLTYAELDRRSNRLARWLIEHEVRPDTHVALVLPRSVELVVAVLAVWKAGGAYVPIDPAHPKERIAALLTDLKPVLVLRDLPETLAHDDGPVPCPAVPANAAYVIYTSGSTGTPKGVVVSHGNIVNLALDHIERLGVDQHSTVRQLVSPSFDVSVADLVISLLSGAELVLGEGDATHVQVPAAVLETMPDMPGLRCVVSGGEALSAAVAETWTERVRLHNAYGPTETTVAATVGTWPAIGTPITNTQVYVLDEALRPVPVGVSGELYVAGAGVARGYAHQPALTAERFVASPFAAGQRMYRTGDLARWTADGRLLFAGRVDEQVKLRGFRVEPGEVQAMLAAHPAVLQAVVIADAQQLVGYFVPATDVEPVELRAYLADRLPDYLVPATLVPLDGVPLTPNGKVDRRALLKPEHVGDGGEFMGPRTPVEEVLCGLFAGLLEVDRVGIHDSFFDRGGHSLLATRLVGRLRSAFGTEVPIAAVFETPTVAGLAASIGAGAGASTRPALVAQQRPEVVPLSFAQRRLWFLHHLEGPSATYNMPLVLRLSGKLDPQVLRAALADVIGRHESLRTIFAEADGEPAQQVVDLARIDFGWQVRRATQDTLTTDLRDEVRHAFDLARQIPVRVTLFDCGGDEYVLLMLIHHIAGDGWSMGPLARDVLTAYTARAAGQAPAWEPLPVQYADYTLWQRQLLGADHDPDSAFAQQVDYWTRQLAGLAEQLSLPTDRPRPPVASYRGAYLSFQLDAGLHRGIVRLARQSGATVFMVLQAATAALLTRLGAGTDVPLGSPVAGRTDDALEDLVGFFVNTLVLRTDTAGDPTFAELLDRVRRTSLEAYAHQDVPFEYLVERLNPNRSTAHHPLIQVIVGLQNATTADFALPGIRVGLEQVDLDVSKVDFEISAMEHHDGTGEPTGIEALAQYSTDLFDRSTVETLVARWVLLLEQVVGDPGRRIGQVEILSGAERSELVSGWNDTAAEVPELGLAGLFGRWVERTPDATAVVCGGESVTYAELDARANQLAHWLIARGVRPEHRVGVLLPRSVDLVVAVLAIGKAGGAYVPVDPDYPVERREFMLADAAPVVVLEELPDVSGYPATAPGVEQELSGAAYVIYTSGSTGTPKGVVVSHAGAASLARSQAERLGVSASSRVLQFASPSFDAAFWELVLALASGAALVVAAESAPLAGEVLERVLAEQQVSHVTLPPSVLAGVPDPDRLPDLAVVVVAGEACPPGLVARWSSGRRFVNAYGPTESTVCASMSGALSAVDVAPIGTPVANTRLYVLDAQLRPVPAGVPGELYIAGASLARGYANRTGLTAERFVACPFAAGERMYRTGDVVRRRADGQLEFVGRSDEQVKVRGFRIEPGEVEVALAAHPGIRQAVVIAREDTPGDARLVAYIVGEPDAVPADLLSRLAQQVPEYLVPSAIVSLETMPLTPNGKIDRAALPKPDYSGADGGRAPRNRQEEILCGLFAEILELDRVSIDDSFFDLGGHSLLATRLVSRIRSVLHVELPFRLLFESPTVAGLVERLDIDESEVRTALVPMPRPEAIPLSFAQRRLWFLHQMEGPSATYNVPLPLRLSGNLDPAVLRAALLDVIGRHESLRTVFTEVNGEPRQVILDPAQVDFGWQVSQVTEPDLPGALEAAAGHAFDLATEVPIRAWLFEVSAESWVLVLLLHHIASDGWSMGPLARDVLTAYTARAAGHAPSWEPLPVQYADYSLWQWQLLGDENDPDSVLGRQLAYWTRQLAGLPEQITLPTDKPRPAVASYRGSYVNFQFDAELHQALDDLALQSGATVFMVLQAAVAGLLTRLGAGTDIPIGSPIAGRMDEALDDLVGFFVNTLVLRTDTAGNPSFEELVDRVRQTSLDAYAHQDIPFEHLVEVLNPRRSRAYHPLFQVMLVQQDNPSEQFTVPGTQVGAEQLDFDAAKVDLSVHVVEHHDEMGVPAGVSGAIKYSTDVFSAAAAETLMARFARLLEQFVADPSRPIGHAELLTETERVELLSGKNDTAVDTPELTLTELFQQQARRAPDAVAVVAGGESVSYGELNVRANRLAHWLVERGVGPEVLVGVVLPRSVDLVVAVLGVLKAGGAYVPVDPEYPVERVSATLADAAPVLVLEELPDVAGYPAVNPVSRVEWANPAYVIYTSGSTGKPKGVVVEHGAVANYVNWAVHQYPAARGATLVHSSIAFDLTVTGLFTTLLSGGRVYLSRLEDVSGVPGVPVAFAKATPSHLPLLEGLAEDWSPGEMLILGGEALSGEVVAEWRRAHPGVTVVNAYGPTELTVNCTDFRIGPRVVVSPGPVPIGRPFWNVRAYVLDAELRPVPAGVVGELYVSGAQVARGYRGRSGLTAERFVACPFESGTRMYRTGDLVRWTAEEQLEFVGRADEQVKVRGFRIEPGEVRAVLVAHPLVAQAVVVVREDAPGDRRLVGYVVPAADGLDVRAVRSFVAERLPEYMVPAAVVVIDAVPLTPNGKVDRKALPAPDFGSVAAGRAPRTPQEEVLAALFAEVLGLERVSVEAGFFDLGGHSLLATRLIARIRTVLGVELPIRAVFATPTVAELATLLDSGGQARPALTPMPRPEVLPLSFAQLRLWFLHQMEGPSATYNWPFAVRLSGQVDHAALGAALRDVFSRHESLRTVFPEVDGEPRQIVLDLDQAGLELSVVPVAADRLDQAVREAVGHRFDLVAAPPVRAWLFVTEDGAEQVLVLLLHHIAGDGSSRAPLMHDLGLAYQARLQGREPDWTPLPVQYADYSIWQRDLFGDLDDPDSLAGQQLAFWKDALAGMPAQISLPTDRPRPAVASFRGDAVSFTLDAELHEALADLAARHQTTLFMVLQSAFAALLTRTGAGTDIPLGVPIAGRTDDALHELVGFFVNTLVLRTNTADNPPFTELLARVRAADLAAYGHQDLPFETLVEAINPTRSRSSNALFQVMFALQNVDLPAMEIYDMEVEPYPLETESAKFDLFLNLVETYTDTGAREGLVGAFEYATELFDRDTVARLASWYRNLLETVVRDPSVRIGQAELLSATERAQLLGATTDDPPAPEPVHQRIERQAGRTPDAVAVRCGGVALSYSELNTRANRLARLLSARGIGAEQVVALALPRSADLVVAMLAAWKAGAAYLPLDPSHPADRLAYLLADAAPVALLTTAEVLRDLPPSDVPALLLGDATLEAELAGLGGEDLAEAERDPDGTAYVIYTSGSTGLPKGVMISRESIAGFLAGVGERLAITAADHLVAATTVAFDIAALELFAPLCHGGRVEIAPTETAKDPAALSCLIADTGATIFQATPSVYRTMVAVAPEGLRGVRLLVGGEQLSGPLAAQLHAVGSAVVNLYGPTEATVWATVADIPAAEDTPSIGLPLPGLRAYVLDARLNPAPPGVAGELYLAGPALARGYLNQPGLTAQRFVANPYVPGTRMYRTGDLARWRANGLDFLGRVDDQVKVRGFRIELGEIEATLARQDGIAEAAVMVRDDGPDGPDLVGYVVPEPGWLAGRDTAEEDGQVGSWQQVYDSVYQDQAGSDDFWESFGVWKSSYDGSPIPLSEMLRWRAAAVEEILRLKPENVLEIGVGNGLILSQVAPHCASYWGTDLSSTAIDGLRAALRDHDTLVSWTTLRVQPADDPTGLPRDFFDTIVVNSVVQYFPRVDYLIDVIRTCMDLLTPGGSLYLGDIRNLRLLRTLQAGVVGHRFDLGTEASAARAVLDQKVMVEEELLLDPDFFVSLGESIADIGGVDIRLKRGAFDNELSRFRYEVVICKSPLEPVRAELPEIHWEETGADPDRIPALLRDHPHGIRVNAVPNGRLRADSAALRALRPGPAAGGAGLDPEQVHALAAAAGFQAVLTWSAREDCFDAVLLPAAHTGPVAAYRGTAPGQGHAAYANNPAGSRRLVELNRELRLRLRTWLPEHMVPAAFMLLDELPLSPIGKLDRQALPAPDYGLLSTGREPRTPQEEVLCGLFAEVLGLERVGIDDSFFELGGHSLLATRLVSRIRTAFGVELPIGAVFEAPTVADLVRHLHGGDQARTTLRQVARPDVVPLSFAQRRLWFLYRLEGPSATYNMPLALRISGPLDHDALRDAVRDVMIRHETLRTVFPEVDGVPEQRVLDAVEPPWERRPVTEAELTGTLSAAVGHGFDLATEIPLRTWLFDVADGDAVLLVLVHHIACDGWSTAPLVRDLGIAYAARSAGQAPKWAELPVQYADYTEWQRQALGSEEDPDSVISGQVAFWRQNLAGAPEELALPRDRRRPAQPSHAGGMVGFRLPMDVHRALANVAAESGASVFMTVQAAIAGLLSRLGAGDDIVLGAPSAGRTDEALDELIGCFINTLVLRTDMSGTPTFTELVGRVRETNLAAYAHQDLPFDRLVEILNPERFANLHPLFQVMLTFGNAGDPEPAFPGLDARFIDAGSKAARHDLHFIVHEVFTDTGEPAGLSGSLRYATDLFDHRAAEAIAARLVRLMEQAAAQPQRPVHEIDILTDAERRRLLDTWNATDHPVPELTLADLFEAQAATTPDAVAVVAGGESVSYGELNVRANRLAHWLVERGVGPEVLVGVVLPRSVDLVVAVLGVLKAGGAYVPVDPEYPVERVSATLADAAPVLVLEELPDVSDYPGSNLVSRVEWANPAYVIYTSGSTGKPKGVVVEHGAVANYVNWAVHQYPAARGATLVHSSIAFDLTVTGLFTTLLSGGRVYLSRLEDVSGVPEAPVAFAKATPSHLPLLDGLAEDWSPEEMLILGGEALSGEVIAEWRRAHPGVTVVNAYGPTELTVNCTDFRIGPQDAVSPGPVPIGRPFWNVRAYVLDAELRPVPAGVVGELYVSGAQVARGYRGRSGLTAERFVACPFESGTRMYRTGDLVRWTAEEQLEFVGRADEQVKVRGFRIEPGEVRAVLAAHPLVAQAVVVCVDGPGGAQLVGYVVPAADGLDVRVVRSFVAERLPEYMVPAAVVVIDAVPLTPNGKVDRKALPAPDFGSVAAGRAPRTPQEEVLAALFAEVLGLERVSIDDNFFDLGGHSLLAIRLIGRIRTVLGGTGLPIRAVFATPTVAELAEQLGTGADTGSALEVLLPLRPGRRQQPLFCIHPGSGLAWPYAGLLRHLDGNLPVYGIQARGLAGEEELPGSVEEMARDYLEQILARQPEGPYYLLGWSFGGRVAHEIAALLEEKGQQVGLLVLLDCYPREVKLFEEGLAELMTRIEPSDVYGGVLEMLDIKLEDLADDTPLTYERLLELLRERDSALANLSEAEFWAMGRIIINNGVIGSRFTHRRISADILVLAASEEPDSPLTPELWRTYVAGDIDYREIPCRHANMMNPGPLAEVGPIIAERIRQTINDPKHITE</sequence>
<organism evidence="7 8">
    <name type="scientific">Nonomuraea insulae</name>
    <dbReference type="NCBI Taxonomy" id="1616787"/>
    <lineage>
        <taxon>Bacteria</taxon>
        <taxon>Bacillati</taxon>
        <taxon>Actinomycetota</taxon>
        <taxon>Actinomycetes</taxon>
        <taxon>Streptosporangiales</taxon>
        <taxon>Streptosporangiaceae</taxon>
        <taxon>Nonomuraea</taxon>
    </lineage>
</organism>
<dbReference type="SUPFAM" id="SSF53474">
    <property type="entry name" value="alpha/beta-Hydrolases"/>
    <property type="match status" value="1"/>
</dbReference>
<feature type="domain" description="Carrier" evidence="6">
    <location>
        <begin position="3018"/>
        <end position="3093"/>
    </location>
</feature>
<dbReference type="InterPro" id="IPR042099">
    <property type="entry name" value="ANL_N_sf"/>
</dbReference>
<dbReference type="RefSeq" id="WP_379514759.1">
    <property type="nucleotide sequence ID" value="NZ_JBHSPA010000019.1"/>
</dbReference>
<feature type="domain" description="Carrier" evidence="6">
    <location>
        <begin position="5495"/>
        <end position="5571"/>
    </location>
</feature>
<dbReference type="InterPro" id="IPR013217">
    <property type="entry name" value="Methyltransf_12"/>
</dbReference>
<dbReference type="SUPFAM" id="SSF52777">
    <property type="entry name" value="CoA-dependent acyltransferases"/>
    <property type="match status" value="10"/>
</dbReference>
<reference evidence="8" key="1">
    <citation type="journal article" date="2019" name="Int. J. Syst. Evol. Microbiol.">
        <title>The Global Catalogue of Microorganisms (GCM) 10K type strain sequencing project: providing services to taxonomists for standard genome sequencing and annotation.</title>
        <authorList>
            <consortium name="The Broad Institute Genomics Platform"/>
            <consortium name="The Broad Institute Genome Sequencing Center for Infectious Disease"/>
            <person name="Wu L."/>
            <person name="Ma J."/>
        </authorList>
    </citation>
    <scope>NUCLEOTIDE SEQUENCE [LARGE SCALE GENOMIC DNA]</scope>
    <source>
        <strain evidence="8">CCUG 53903</strain>
    </source>
</reference>
<feature type="domain" description="Carrier" evidence="6">
    <location>
        <begin position="956"/>
        <end position="1031"/>
    </location>
</feature>
<dbReference type="SUPFAM" id="SSF47336">
    <property type="entry name" value="ACP-like"/>
    <property type="match status" value="5"/>
</dbReference>
<dbReference type="Gene3D" id="3.40.50.150">
    <property type="entry name" value="Vaccinia Virus protein VP39"/>
    <property type="match status" value="1"/>
</dbReference>
<dbReference type="InterPro" id="IPR023213">
    <property type="entry name" value="CAT-like_dom_sf"/>
</dbReference>
<dbReference type="Pfam" id="PF00668">
    <property type="entry name" value="Condensation"/>
    <property type="match status" value="5"/>
</dbReference>
<comment type="cofactor">
    <cofactor evidence="1">
        <name>pantetheine 4'-phosphate</name>
        <dbReference type="ChEBI" id="CHEBI:47942"/>
    </cofactor>
</comment>
<gene>
    <name evidence="7" type="ORF">ACFPZ3_15335</name>
</gene>
<dbReference type="InterPro" id="IPR025110">
    <property type="entry name" value="AMP-bd_C"/>
</dbReference>
<dbReference type="InterPro" id="IPR020802">
    <property type="entry name" value="TesA-like"/>
</dbReference>
<dbReference type="NCBIfam" id="NF004282">
    <property type="entry name" value="PRK05691.1"/>
    <property type="match status" value="7"/>
</dbReference>
<dbReference type="InterPro" id="IPR020806">
    <property type="entry name" value="PKS_PP-bd"/>
</dbReference>
<dbReference type="Pfam" id="PF08242">
    <property type="entry name" value="Methyltransf_12"/>
    <property type="match status" value="1"/>
</dbReference>
<dbReference type="Gene3D" id="3.30.300.30">
    <property type="match status" value="6"/>
</dbReference>
<dbReference type="InterPro" id="IPR036736">
    <property type="entry name" value="ACP-like_sf"/>
</dbReference>
<dbReference type="Gene3D" id="1.10.1200.10">
    <property type="entry name" value="ACP-like"/>
    <property type="match status" value="4"/>
</dbReference>
<dbReference type="InterPro" id="IPR001242">
    <property type="entry name" value="Condensation_dom"/>
</dbReference>
<dbReference type="PROSITE" id="PS00012">
    <property type="entry name" value="PHOSPHOPANTETHEINE"/>
    <property type="match status" value="4"/>
</dbReference>
<keyword evidence="3" id="KW-0597">Phosphoprotein</keyword>
<dbReference type="InterPro" id="IPR000873">
    <property type="entry name" value="AMP-dep_synth/lig_dom"/>
</dbReference>
<dbReference type="Pfam" id="PF00975">
    <property type="entry name" value="Thioesterase"/>
    <property type="match status" value="1"/>
</dbReference>
<feature type="domain" description="Carrier" evidence="6">
    <location>
        <begin position="1987"/>
        <end position="2062"/>
    </location>
</feature>
<comment type="caution">
    <text evidence="7">The sequence shown here is derived from an EMBL/GenBank/DDBJ whole genome shotgun (WGS) entry which is preliminary data.</text>
</comment>